<dbReference type="Gene3D" id="3.40.630.10">
    <property type="entry name" value="Zn peptidases"/>
    <property type="match status" value="1"/>
</dbReference>
<keyword evidence="3" id="KW-1185">Reference proteome</keyword>
<dbReference type="RefSeq" id="WP_348397161.1">
    <property type="nucleotide sequence ID" value="NZ_CP136600.1"/>
</dbReference>
<dbReference type="EMBL" id="CP136600">
    <property type="protein sequence ID" value="WOH38391.1"/>
    <property type="molecule type" value="Genomic_DNA"/>
</dbReference>
<dbReference type="InterPro" id="IPR045175">
    <property type="entry name" value="M28_fam"/>
</dbReference>
<accession>A0ABZ0GSR5</accession>
<dbReference type="Proteomes" id="UP001301442">
    <property type="component" value="Chromosome"/>
</dbReference>
<dbReference type="PANTHER" id="PTHR12147:SF26">
    <property type="entry name" value="PEPTIDASE M28 DOMAIN-CONTAINING PROTEIN"/>
    <property type="match status" value="1"/>
</dbReference>
<dbReference type="Pfam" id="PF04389">
    <property type="entry name" value="Peptidase_M28"/>
    <property type="match status" value="1"/>
</dbReference>
<feature type="domain" description="Peptidase M28" evidence="1">
    <location>
        <begin position="106"/>
        <end position="297"/>
    </location>
</feature>
<protein>
    <submittedName>
        <fullName evidence="2">M28 family peptidase</fullName>
    </submittedName>
</protein>
<dbReference type="SUPFAM" id="SSF53187">
    <property type="entry name" value="Zn-dependent exopeptidases"/>
    <property type="match status" value="1"/>
</dbReference>
<gene>
    <name evidence="2" type="ORF">RI844_03920</name>
</gene>
<name>A0ABZ0GSR5_9GAMM</name>
<evidence type="ECO:0000259" key="1">
    <source>
        <dbReference type="Pfam" id="PF04389"/>
    </source>
</evidence>
<reference evidence="2 3" key="1">
    <citation type="submission" date="2023-09" db="EMBL/GenBank/DDBJ databases">
        <authorList>
            <person name="Qi X."/>
        </authorList>
    </citation>
    <scope>NUCLEOTIDE SEQUENCE [LARGE SCALE GENOMIC DNA]</scope>
    <source>
        <strain evidence="2 3">S1-1</strain>
    </source>
</reference>
<organism evidence="2 3">
    <name type="scientific">Thalassotalea fonticola</name>
    <dbReference type="NCBI Taxonomy" id="3065649"/>
    <lineage>
        <taxon>Bacteria</taxon>
        <taxon>Pseudomonadati</taxon>
        <taxon>Pseudomonadota</taxon>
        <taxon>Gammaproteobacteria</taxon>
        <taxon>Alteromonadales</taxon>
        <taxon>Colwelliaceae</taxon>
        <taxon>Thalassotalea</taxon>
    </lineage>
</organism>
<evidence type="ECO:0000313" key="2">
    <source>
        <dbReference type="EMBL" id="WOH38391.1"/>
    </source>
</evidence>
<dbReference type="PANTHER" id="PTHR12147">
    <property type="entry name" value="METALLOPEPTIDASE M28 FAMILY MEMBER"/>
    <property type="match status" value="1"/>
</dbReference>
<sequence>MARISKRIKALIAGGLVYFFCIHLLAFEADNSQLIDHLKQLSSKEFSGRYPGSKGHALASRYIAQNLSPANHNSTFFSEPFHYDYGFSRKIGVNHIFIRQGKLFKNKFIIISAHYDHLGKKMGKIYYGADDNASGTAALLSLKPWLESIDTNYTLILLATDAEEYGFKGAKAFLSESKVRQKDIIFNINLDMISYGKKHKALYIAASRNQPELKSLVEQVNKISPVKFIFKNKLDSNSISSLRASINLHKASDHYEFHKVGIPYLFVTGDNHKNYHSPKDTFKNINLGFYSNAFESIKNLIWEVDQNLSQKTAI</sequence>
<evidence type="ECO:0000313" key="3">
    <source>
        <dbReference type="Proteomes" id="UP001301442"/>
    </source>
</evidence>
<dbReference type="InterPro" id="IPR007484">
    <property type="entry name" value="Peptidase_M28"/>
</dbReference>
<proteinExistence type="predicted"/>